<dbReference type="PATRIC" id="fig|1379739.3.peg.1494"/>
<evidence type="ECO:0000313" key="12">
    <source>
        <dbReference type="Proteomes" id="UP000032250"/>
    </source>
</evidence>
<accession>A0A0D1BWF7</accession>
<dbReference type="EC" id="1.1.1.399" evidence="3"/>
<dbReference type="InterPro" id="IPR006140">
    <property type="entry name" value="D-isomer_DH_NAD-bd"/>
</dbReference>
<dbReference type="Pfam" id="PF02826">
    <property type="entry name" value="2-Hacid_dh_C"/>
    <property type="match status" value="1"/>
</dbReference>
<comment type="similarity">
    <text evidence="2 8">Belongs to the D-isomer specific 2-hydroxyacid dehydrogenase family.</text>
</comment>
<evidence type="ECO:0000256" key="6">
    <source>
        <dbReference type="ARBA" id="ARBA00030455"/>
    </source>
</evidence>
<evidence type="ECO:0000256" key="7">
    <source>
        <dbReference type="ARBA" id="ARBA00048126"/>
    </source>
</evidence>
<dbReference type="PANTHER" id="PTHR43761:SF1">
    <property type="entry name" value="D-ISOMER SPECIFIC 2-HYDROXYACID DEHYDROGENASE CATALYTIC DOMAIN-CONTAINING PROTEIN-RELATED"/>
    <property type="match status" value="1"/>
</dbReference>
<dbReference type="OrthoDB" id="9805416at2"/>
<feature type="domain" description="D-isomer specific 2-hydroxyacid dehydrogenase NAD-binding" evidence="10">
    <location>
        <begin position="107"/>
        <end position="279"/>
    </location>
</feature>
<keyword evidence="4 8" id="KW-0560">Oxidoreductase</keyword>
<evidence type="ECO:0000313" key="11">
    <source>
        <dbReference type="EMBL" id="KIS23121.1"/>
    </source>
</evidence>
<dbReference type="InterPro" id="IPR006139">
    <property type="entry name" value="D-isomer_2_OHA_DH_cat_dom"/>
</dbReference>
<reference evidence="11 12" key="1">
    <citation type="submission" date="2014-06" db="EMBL/GenBank/DDBJ databases">
        <title>Genome characterization of distinct group I Clostridium botulinum lineages.</title>
        <authorList>
            <person name="Giordani F."/>
            <person name="Anselmo A."/>
            <person name="Fillo S."/>
            <person name="Palozzi A.M."/>
            <person name="Fortunato A."/>
            <person name="Gentile B."/>
            <person name="Ciammaruconi A."/>
            <person name="Anniballi F."/>
            <person name="De Medici D."/>
            <person name="Lista F."/>
        </authorList>
    </citation>
    <scope>NUCLEOTIDE SEQUENCE [LARGE SCALE GENOMIC DNA]</scope>
    <source>
        <strain evidence="11 12">B2 450</strain>
    </source>
</reference>
<dbReference type="CDD" id="cd05303">
    <property type="entry name" value="PGDH_2"/>
    <property type="match status" value="1"/>
</dbReference>
<evidence type="ECO:0000259" key="9">
    <source>
        <dbReference type="Pfam" id="PF00389"/>
    </source>
</evidence>
<evidence type="ECO:0000256" key="5">
    <source>
        <dbReference type="ARBA" id="ARBA00023027"/>
    </source>
</evidence>
<dbReference type="AlphaFoldDB" id="A0A0D1BWF7"/>
<dbReference type="InterPro" id="IPR029753">
    <property type="entry name" value="D-isomer_DH_CS"/>
</dbReference>
<dbReference type="PROSITE" id="PS00671">
    <property type="entry name" value="D_2_HYDROXYACID_DH_3"/>
    <property type="match status" value="1"/>
</dbReference>
<evidence type="ECO:0000256" key="8">
    <source>
        <dbReference type="RuleBase" id="RU003719"/>
    </source>
</evidence>
<dbReference type="GO" id="GO:0016616">
    <property type="term" value="F:oxidoreductase activity, acting on the CH-OH group of donors, NAD or NADP as acceptor"/>
    <property type="evidence" value="ECO:0007669"/>
    <property type="project" value="InterPro"/>
</dbReference>
<comment type="function">
    <text evidence="1">Catalyzes the reversible oxidation of 3-phospho-D-glycerate to 3-phosphonooxypyruvate, the first step of the phosphorylated L-serine biosynthesis pathway. Also catalyzes the reversible oxidation of 2-hydroxyglutarate to 2-oxoglutarate.</text>
</comment>
<dbReference type="HOGENOM" id="CLU_019796_1_3_9"/>
<evidence type="ECO:0000259" key="10">
    <source>
        <dbReference type="Pfam" id="PF02826"/>
    </source>
</evidence>
<evidence type="ECO:0000256" key="3">
    <source>
        <dbReference type="ARBA" id="ARBA00013001"/>
    </source>
</evidence>
<dbReference type="FunFam" id="3.40.50.720:FF:000021">
    <property type="entry name" value="D-3-phosphoglycerate dehydrogenase"/>
    <property type="match status" value="1"/>
</dbReference>
<evidence type="ECO:0000256" key="1">
    <source>
        <dbReference type="ARBA" id="ARBA00003800"/>
    </source>
</evidence>
<comment type="caution">
    <text evidence="11">The sequence shown here is derived from an EMBL/GenBank/DDBJ whole genome shotgun (WGS) entry which is preliminary data.</text>
</comment>
<dbReference type="SUPFAM" id="SSF51735">
    <property type="entry name" value="NAD(P)-binding Rossmann-fold domains"/>
    <property type="match status" value="1"/>
</dbReference>
<name>A0A0D1BWF7_CLOBO</name>
<dbReference type="PANTHER" id="PTHR43761">
    <property type="entry name" value="D-ISOMER SPECIFIC 2-HYDROXYACID DEHYDROGENASE FAMILY PROTEIN (AFU_ORTHOLOGUE AFUA_1G13630)"/>
    <property type="match status" value="1"/>
</dbReference>
<dbReference type="Gene3D" id="3.40.50.720">
    <property type="entry name" value="NAD(P)-binding Rossmann-like Domain"/>
    <property type="match status" value="2"/>
</dbReference>
<evidence type="ECO:0000256" key="4">
    <source>
        <dbReference type="ARBA" id="ARBA00023002"/>
    </source>
</evidence>
<dbReference type="EMBL" id="JXSU01000007">
    <property type="protein sequence ID" value="KIS23121.1"/>
    <property type="molecule type" value="Genomic_DNA"/>
</dbReference>
<dbReference type="SUPFAM" id="SSF52283">
    <property type="entry name" value="Formate/glycerate dehydrogenase catalytic domain-like"/>
    <property type="match status" value="1"/>
</dbReference>
<sequence>MIKILVSDGMEQNALNKLNEQGFVVLDKHFEKEELKDKIKDFDAIIIRSATKVDKEIIDAGIKRNLKLVVRAGVGLDNVDLEYAKEKGVIVFNTPKASSVSVAELTIGHMLCISRFINTANVTMLEGKWEKKKYKGTEIYGKTLGLIGFGRIAREVAKRANALGMNVIYYDIAGKCEEYEEFKCCTLEYLLKNSDFISVHIPFNKDRGALLKEEEFNIMKDGVYIINCARGGVIEEEALLKALNNGKVTAAALDVFENEPKPKKELINHERVSVTPHIGASTKEAQMRIGEEIVDILDNFFNIGGEGYDHIKVI</sequence>
<gene>
    <name evidence="11" type="ORF">N495_05825</name>
</gene>
<dbReference type="InterPro" id="IPR050418">
    <property type="entry name" value="D-iso_2-hydroxyacid_DH_PdxB"/>
</dbReference>
<comment type="catalytic activity">
    <reaction evidence="7">
        <text>(R)-2-hydroxyglutarate + NAD(+) = 2-oxoglutarate + NADH + H(+)</text>
        <dbReference type="Rhea" id="RHEA:49612"/>
        <dbReference type="ChEBI" id="CHEBI:15378"/>
        <dbReference type="ChEBI" id="CHEBI:15801"/>
        <dbReference type="ChEBI" id="CHEBI:16810"/>
        <dbReference type="ChEBI" id="CHEBI:57540"/>
        <dbReference type="ChEBI" id="CHEBI:57945"/>
        <dbReference type="EC" id="1.1.1.399"/>
    </reaction>
</comment>
<evidence type="ECO:0000256" key="2">
    <source>
        <dbReference type="ARBA" id="ARBA00005854"/>
    </source>
</evidence>
<feature type="domain" description="D-isomer specific 2-hydroxyacid dehydrogenase catalytic" evidence="9">
    <location>
        <begin position="4"/>
        <end position="301"/>
    </location>
</feature>
<dbReference type="GO" id="GO:0051287">
    <property type="term" value="F:NAD binding"/>
    <property type="evidence" value="ECO:0007669"/>
    <property type="project" value="InterPro"/>
</dbReference>
<protein>
    <recommendedName>
        <fullName evidence="6">2-oxoglutarate reductase</fullName>
        <ecNumber evidence="3">1.1.1.399</ecNumber>
    </recommendedName>
    <alternativeName>
        <fullName evidence="6">2-oxoglutarate reductase</fullName>
    </alternativeName>
</protein>
<organism evidence="11 12">
    <name type="scientific">Clostridium botulinum B2 450</name>
    <dbReference type="NCBI Taxonomy" id="1379739"/>
    <lineage>
        <taxon>Bacteria</taxon>
        <taxon>Bacillati</taxon>
        <taxon>Bacillota</taxon>
        <taxon>Clostridia</taxon>
        <taxon>Eubacteriales</taxon>
        <taxon>Clostridiaceae</taxon>
        <taxon>Clostridium</taxon>
    </lineage>
</organism>
<dbReference type="Pfam" id="PF00389">
    <property type="entry name" value="2-Hacid_dh"/>
    <property type="match status" value="1"/>
</dbReference>
<proteinExistence type="inferred from homology"/>
<dbReference type="RefSeq" id="WP_042385346.1">
    <property type="nucleotide sequence ID" value="NZ_JXSU01000007.1"/>
</dbReference>
<dbReference type="Proteomes" id="UP000032250">
    <property type="component" value="Unassembled WGS sequence"/>
</dbReference>
<dbReference type="InterPro" id="IPR036291">
    <property type="entry name" value="NAD(P)-bd_dom_sf"/>
</dbReference>
<keyword evidence="5" id="KW-0520">NAD</keyword>